<dbReference type="Proteomes" id="UP001516472">
    <property type="component" value="Unassembled WGS sequence"/>
</dbReference>
<evidence type="ECO:0008006" key="3">
    <source>
        <dbReference type="Google" id="ProtNLM"/>
    </source>
</evidence>
<keyword evidence="2" id="KW-1185">Reference proteome</keyword>
<accession>A0ABR9PNJ5</accession>
<dbReference type="RefSeq" id="WP_193348859.1">
    <property type="nucleotide sequence ID" value="NZ_CBCSIP010000011.1"/>
</dbReference>
<proteinExistence type="predicted"/>
<comment type="caution">
    <text evidence="1">The sequence shown here is derived from an EMBL/GenBank/DDBJ whole genome shotgun (WGS) entry which is preliminary data.</text>
</comment>
<evidence type="ECO:0000313" key="1">
    <source>
        <dbReference type="EMBL" id="MBE4749492.1"/>
    </source>
</evidence>
<name>A0ABR9PNJ5_9BACT</name>
<gene>
    <name evidence="1" type="ORF">G4177_15105</name>
</gene>
<protein>
    <recommendedName>
        <fullName evidence="3">Thiazolylpeptide-type bacteriocin</fullName>
    </recommendedName>
</protein>
<dbReference type="EMBL" id="JAAIYO010000003">
    <property type="protein sequence ID" value="MBE4749492.1"/>
    <property type="molecule type" value="Genomic_DNA"/>
</dbReference>
<evidence type="ECO:0000313" key="2">
    <source>
        <dbReference type="Proteomes" id="UP001516472"/>
    </source>
</evidence>
<organism evidence="1 2">
    <name type="scientific">Corallococcus soli</name>
    <dbReference type="NCBI Taxonomy" id="2710757"/>
    <lineage>
        <taxon>Bacteria</taxon>
        <taxon>Pseudomonadati</taxon>
        <taxon>Myxococcota</taxon>
        <taxon>Myxococcia</taxon>
        <taxon>Myxococcales</taxon>
        <taxon>Cystobacterineae</taxon>
        <taxon>Myxococcaceae</taxon>
        <taxon>Corallococcus</taxon>
    </lineage>
</organism>
<reference evidence="1 2" key="1">
    <citation type="submission" date="2020-02" db="EMBL/GenBank/DDBJ databases">
        <authorList>
            <person name="Babadi Z.K."/>
            <person name="Risdian C."/>
            <person name="Ebrahimipour G.H."/>
            <person name="Wink J."/>
        </authorList>
    </citation>
    <scope>NUCLEOTIDE SEQUENCE [LARGE SCALE GENOMIC DNA]</scope>
    <source>
        <strain evidence="1 2">ZKHCc1 1396</strain>
    </source>
</reference>
<sequence length="56" mass="5633">MEKNLANIDELAITPLSDEELNSVSGAAADVSTANSCICCSSGATTIKTDTVATQG</sequence>